<dbReference type="SMART" id="SM00382">
    <property type="entry name" value="AAA"/>
    <property type="match status" value="1"/>
</dbReference>
<organism evidence="5 6">
    <name type="scientific">Microbacterium saccharophilum</name>
    <dbReference type="NCBI Taxonomy" id="1213358"/>
    <lineage>
        <taxon>Bacteria</taxon>
        <taxon>Bacillati</taxon>
        <taxon>Actinomycetota</taxon>
        <taxon>Actinomycetes</taxon>
        <taxon>Micrococcales</taxon>
        <taxon>Microbacteriaceae</taxon>
        <taxon>Microbacterium</taxon>
    </lineage>
</organism>
<keyword evidence="3 5" id="KW-0067">ATP-binding</keyword>
<dbReference type="InterPro" id="IPR003593">
    <property type="entry name" value="AAA+_ATPase"/>
</dbReference>
<dbReference type="InterPro" id="IPR027417">
    <property type="entry name" value="P-loop_NTPase"/>
</dbReference>
<dbReference type="Pfam" id="PF00005">
    <property type="entry name" value="ABC_tran"/>
    <property type="match status" value="1"/>
</dbReference>
<reference evidence="5 6" key="1">
    <citation type="submission" date="2019-08" db="EMBL/GenBank/DDBJ databases">
        <authorList>
            <person name="Dong K."/>
        </authorList>
    </citation>
    <scope>NUCLEOTIDE SEQUENCE [LARGE SCALE GENOMIC DNA]</scope>
    <source>
        <strain evidence="5 6">K-1</strain>
    </source>
</reference>
<dbReference type="PANTHER" id="PTHR42781:SF4">
    <property type="entry name" value="SPERMIDINE_PUTRESCINE IMPORT ATP-BINDING PROTEIN POTA"/>
    <property type="match status" value="1"/>
</dbReference>
<dbReference type="PROSITE" id="PS50893">
    <property type="entry name" value="ABC_TRANSPORTER_2"/>
    <property type="match status" value="1"/>
</dbReference>
<dbReference type="PROSITE" id="PS00211">
    <property type="entry name" value="ABC_TRANSPORTER_1"/>
    <property type="match status" value="1"/>
</dbReference>
<accession>A0A5C8I0S1</accession>
<keyword evidence="2" id="KW-0547">Nucleotide-binding</keyword>
<dbReference type="Proteomes" id="UP000321949">
    <property type="component" value="Unassembled WGS sequence"/>
</dbReference>
<proteinExistence type="predicted"/>
<gene>
    <name evidence="5" type="ORF">FVP74_08885</name>
</gene>
<dbReference type="InterPro" id="IPR003439">
    <property type="entry name" value="ABC_transporter-like_ATP-bd"/>
</dbReference>
<dbReference type="GO" id="GO:0016887">
    <property type="term" value="F:ATP hydrolysis activity"/>
    <property type="evidence" value="ECO:0007669"/>
    <property type="project" value="InterPro"/>
</dbReference>
<dbReference type="AlphaFoldDB" id="A0A5C8I0S1"/>
<dbReference type="SUPFAM" id="SSF52540">
    <property type="entry name" value="P-loop containing nucleoside triphosphate hydrolases"/>
    <property type="match status" value="1"/>
</dbReference>
<sequence length="364" mass="37356">MAAGGSAVSGAALDVHAVLERRGFTLDAALAARPGETLAVMGPSGAGKSTLLAAIAGVLRLPRGHVRVGERIVSDRRSHIAPQRRGVVLLGQDPHLFPHLSARDNIAFGLRARGLDRAHAGAEADEWLWRVGLPGSGPHRPGELSGGQQQRVGLARALATRPAVLLLDEPLTALDPETAGGVRAMLAEQLPAAHTTTVLVTHDAVDAAALAETLVLLEDGRVTQRGTVRDVLTAPATAFGAVVAGLNRVVGAVVDGWWRAGGLALPARGAAAGDAVALFRPGAVRLDTLPDGTGTGALRLAAAPGEWVGRVSRLEQTVAGIRVHTAEPAVAVDLPADLVAELGLAAGRPVRLRLDVDAVRLLPA</sequence>
<name>A0A5C8I0S1_9MICO</name>
<feature type="domain" description="ABC transporter" evidence="4">
    <location>
        <begin position="10"/>
        <end position="244"/>
    </location>
</feature>
<evidence type="ECO:0000256" key="1">
    <source>
        <dbReference type="ARBA" id="ARBA00022448"/>
    </source>
</evidence>
<keyword evidence="1" id="KW-0813">Transport</keyword>
<evidence type="ECO:0000313" key="5">
    <source>
        <dbReference type="EMBL" id="TXK11440.1"/>
    </source>
</evidence>
<dbReference type="InterPro" id="IPR050093">
    <property type="entry name" value="ABC_SmlMolc_Importer"/>
</dbReference>
<comment type="caution">
    <text evidence="5">The sequence shown here is derived from an EMBL/GenBank/DDBJ whole genome shotgun (WGS) entry which is preliminary data.</text>
</comment>
<protein>
    <submittedName>
        <fullName evidence="5">ATP-binding cassette domain-containing protein</fullName>
    </submittedName>
</protein>
<dbReference type="Gene3D" id="3.40.50.300">
    <property type="entry name" value="P-loop containing nucleotide triphosphate hydrolases"/>
    <property type="match status" value="1"/>
</dbReference>
<dbReference type="EMBL" id="VRSX01000003">
    <property type="protein sequence ID" value="TXK11440.1"/>
    <property type="molecule type" value="Genomic_DNA"/>
</dbReference>
<dbReference type="GO" id="GO:0005524">
    <property type="term" value="F:ATP binding"/>
    <property type="evidence" value="ECO:0007669"/>
    <property type="project" value="UniProtKB-KW"/>
</dbReference>
<evidence type="ECO:0000256" key="2">
    <source>
        <dbReference type="ARBA" id="ARBA00022741"/>
    </source>
</evidence>
<evidence type="ECO:0000259" key="4">
    <source>
        <dbReference type="PROSITE" id="PS50893"/>
    </source>
</evidence>
<dbReference type="InterPro" id="IPR017871">
    <property type="entry name" value="ABC_transporter-like_CS"/>
</dbReference>
<evidence type="ECO:0000256" key="3">
    <source>
        <dbReference type="ARBA" id="ARBA00022840"/>
    </source>
</evidence>
<dbReference type="OrthoDB" id="9112331at2"/>
<evidence type="ECO:0000313" key="6">
    <source>
        <dbReference type="Proteomes" id="UP000321949"/>
    </source>
</evidence>
<dbReference type="PANTHER" id="PTHR42781">
    <property type="entry name" value="SPERMIDINE/PUTRESCINE IMPORT ATP-BINDING PROTEIN POTA"/>
    <property type="match status" value="1"/>
</dbReference>
<keyword evidence="6" id="KW-1185">Reference proteome</keyword>